<feature type="domain" description="Histidine kinase" evidence="7">
    <location>
        <begin position="18"/>
        <end position="232"/>
    </location>
</feature>
<name>S6AL68_SULDS</name>
<evidence type="ECO:0000313" key="9">
    <source>
        <dbReference type="Proteomes" id="UP000015559"/>
    </source>
</evidence>
<keyword evidence="4" id="KW-0808">Transferase</keyword>
<evidence type="ECO:0000313" key="8">
    <source>
        <dbReference type="EMBL" id="BAN35399.1"/>
    </source>
</evidence>
<proteinExistence type="predicted"/>
<comment type="catalytic activity">
    <reaction evidence="1">
        <text>ATP + protein L-histidine = ADP + protein N-phospho-L-histidine.</text>
        <dbReference type="EC" id="2.7.13.3"/>
    </reaction>
</comment>
<dbReference type="Pfam" id="PF00512">
    <property type="entry name" value="HisKA"/>
    <property type="match status" value="1"/>
</dbReference>
<evidence type="ECO:0000256" key="6">
    <source>
        <dbReference type="ARBA" id="ARBA00023012"/>
    </source>
</evidence>
<dbReference type="InterPro" id="IPR004358">
    <property type="entry name" value="Sig_transdc_His_kin-like_C"/>
</dbReference>
<evidence type="ECO:0000256" key="2">
    <source>
        <dbReference type="ARBA" id="ARBA00012438"/>
    </source>
</evidence>
<reference evidence="8 9" key="1">
    <citation type="journal article" date="2012" name="Appl. Environ. Microbiol.">
        <title>Draft genome sequence of a psychrotolerant sulfur-oxidizing bacterium, Sulfuricella denitrificans skB26, and proteomic insights into cold adaptation.</title>
        <authorList>
            <person name="Watanabe T."/>
            <person name="Kojima H."/>
            <person name="Fukui M."/>
        </authorList>
    </citation>
    <scope>NUCLEOTIDE SEQUENCE [LARGE SCALE GENOMIC DNA]</scope>
    <source>
        <strain evidence="9">skB26</strain>
    </source>
</reference>
<dbReference type="InterPro" id="IPR036890">
    <property type="entry name" value="HATPase_C_sf"/>
</dbReference>
<accession>S6AL68</accession>
<dbReference type="EC" id="2.7.13.3" evidence="2"/>
<dbReference type="PROSITE" id="PS50109">
    <property type="entry name" value="HIS_KIN"/>
    <property type="match status" value="1"/>
</dbReference>
<keyword evidence="5 8" id="KW-0418">Kinase</keyword>
<evidence type="ECO:0000256" key="1">
    <source>
        <dbReference type="ARBA" id="ARBA00000085"/>
    </source>
</evidence>
<dbReference type="InterPro" id="IPR005467">
    <property type="entry name" value="His_kinase_dom"/>
</dbReference>
<dbReference type="CDD" id="cd00082">
    <property type="entry name" value="HisKA"/>
    <property type="match status" value="1"/>
</dbReference>
<organism evidence="8 9">
    <name type="scientific">Sulfuricella denitrificans (strain DSM 22764 / NBRC 105220 / skB26)</name>
    <dbReference type="NCBI Taxonomy" id="1163617"/>
    <lineage>
        <taxon>Bacteria</taxon>
        <taxon>Pseudomonadati</taxon>
        <taxon>Pseudomonadota</taxon>
        <taxon>Betaproteobacteria</taxon>
        <taxon>Nitrosomonadales</taxon>
        <taxon>Sulfuricellaceae</taxon>
        <taxon>Sulfuricella</taxon>
    </lineage>
</organism>
<dbReference type="PRINTS" id="PR00344">
    <property type="entry name" value="BCTRLSENSOR"/>
</dbReference>
<dbReference type="PANTHER" id="PTHR43711:SF1">
    <property type="entry name" value="HISTIDINE KINASE 1"/>
    <property type="match status" value="1"/>
</dbReference>
<dbReference type="SUPFAM" id="SSF47384">
    <property type="entry name" value="Homodimeric domain of signal transducing histidine kinase"/>
    <property type="match status" value="1"/>
</dbReference>
<dbReference type="KEGG" id="sdr:SCD_n01578"/>
<dbReference type="GO" id="GO:0000155">
    <property type="term" value="F:phosphorelay sensor kinase activity"/>
    <property type="evidence" value="ECO:0007669"/>
    <property type="project" value="InterPro"/>
</dbReference>
<evidence type="ECO:0000256" key="5">
    <source>
        <dbReference type="ARBA" id="ARBA00022777"/>
    </source>
</evidence>
<dbReference type="STRING" id="1163617.SCD_n01578"/>
<dbReference type="Gene3D" id="3.30.565.10">
    <property type="entry name" value="Histidine kinase-like ATPase, C-terminal domain"/>
    <property type="match status" value="1"/>
</dbReference>
<dbReference type="PANTHER" id="PTHR43711">
    <property type="entry name" value="TWO-COMPONENT HISTIDINE KINASE"/>
    <property type="match status" value="1"/>
</dbReference>
<keyword evidence="9" id="KW-1185">Reference proteome</keyword>
<dbReference type="InterPro" id="IPR036097">
    <property type="entry name" value="HisK_dim/P_sf"/>
</dbReference>
<keyword evidence="6" id="KW-0902">Two-component regulatory system</keyword>
<dbReference type="CDD" id="cd00075">
    <property type="entry name" value="HATPase"/>
    <property type="match status" value="1"/>
</dbReference>
<dbReference type="SMART" id="SM00388">
    <property type="entry name" value="HisKA"/>
    <property type="match status" value="1"/>
</dbReference>
<dbReference type="Proteomes" id="UP000015559">
    <property type="component" value="Chromosome"/>
</dbReference>
<evidence type="ECO:0000259" key="7">
    <source>
        <dbReference type="PROSITE" id="PS50109"/>
    </source>
</evidence>
<dbReference type="AlphaFoldDB" id="S6AL68"/>
<evidence type="ECO:0000256" key="3">
    <source>
        <dbReference type="ARBA" id="ARBA00022553"/>
    </source>
</evidence>
<sequence length="240" mass="26296">MRRQLVSVTQSSRQTGDNIAHDLRTPLTRLRADVEDALRHDDSEMHRATLERVLDEIQNMQNIVNALLALSQAEAGVMRVRKKTVDLSGLLEELIELYIPSAEERQLTLQGRIAPNLNIEADRQLLARIFANLFDNELKYVPAGGTILLTALTSGPHVEIRVEDDGPGIPVEMRDKIFERFARLDPSRTLSGGSGLGLSLVKAFAQLLQGEVRVVESSLGGAAFILTLPASAADVSKLSP</sequence>
<dbReference type="eggNOG" id="COG2205">
    <property type="taxonomic scope" value="Bacteria"/>
</dbReference>
<dbReference type="SUPFAM" id="SSF55874">
    <property type="entry name" value="ATPase domain of HSP90 chaperone/DNA topoisomerase II/histidine kinase"/>
    <property type="match status" value="1"/>
</dbReference>
<dbReference type="Pfam" id="PF02518">
    <property type="entry name" value="HATPase_c"/>
    <property type="match status" value="1"/>
</dbReference>
<dbReference type="Gene3D" id="1.10.287.130">
    <property type="match status" value="1"/>
</dbReference>
<dbReference type="EMBL" id="AP013066">
    <property type="protein sequence ID" value="BAN35399.1"/>
    <property type="molecule type" value="Genomic_DNA"/>
</dbReference>
<evidence type="ECO:0000256" key="4">
    <source>
        <dbReference type="ARBA" id="ARBA00022679"/>
    </source>
</evidence>
<dbReference type="HOGENOM" id="CLU_000445_89_3_4"/>
<keyword evidence="3" id="KW-0597">Phosphoprotein</keyword>
<dbReference type="InterPro" id="IPR003594">
    <property type="entry name" value="HATPase_dom"/>
</dbReference>
<gene>
    <name evidence="8" type="ORF">SCD_n01578</name>
</gene>
<dbReference type="InterPro" id="IPR003661">
    <property type="entry name" value="HisK_dim/P_dom"/>
</dbReference>
<protein>
    <recommendedName>
        <fullName evidence="2">histidine kinase</fullName>
        <ecNumber evidence="2">2.7.13.3</ecNumber>
    </recommendedName>
</protein>
<dbReference type="InterPro" id="IPR050736">
    <property type="entry name" value="Sensor_HK_Regulatory"/>
</dbReference>
<dbReference type="SMART" id="SM00387">
    <property type="entry name" value="HATPase_c"/>
    <property type="match status" value="1"/>
</dbReference>